<proteinExistence type="predicted"/>
<dbReference type="PANTHER" id="PTHR30055">
    <property type="entry name" value="HTH-TYPE TRANSCRIPTIONAL REGULATOR RUTR"/>
    <property type="match status" value="1"/>
</dbReference>
<accession>A0A376CLX2</accession>
<evidence type="ECO:0000313" key="4">
    <source>
        <dbReference type="EMBL" id="STC69285.1"/>
    </source>
</evidence>
<dbReference type="Gene3D" id="1.10.357.10">
    <property type="entry name" value="Tetracycline Repressor, domain 2"/>
    <property type="match status" value="1"/>
</dbReference>
<evidence type="ECO:0000313" key="5">
    <source>
        <dbReference type="Proteomes" id="UP000254467"/>
    </source>
</evidence>
<feature type="domain" description="HTH tetR-type" evidence="3">
    <location>
        <begin position="44"/>
        <end position="103"/>
    </location>
</feature>
<dbReference type="PROSITE" id="PS50977">
    <property type="entry name" value="HTH_TETR_2"/>
    <property type="match status" value="1"/>
</dbReference>
<dbReference type="Pfam" id="PF00440">
    <property type="entry name" value="TetR_N"/>
    <property type="match status" value="1"/>
</dbReference>
<sequence length="230" mass="25570">MGYWVIKLCDSYYTILKASDTLSFMNASTTAPDGRSTRWEKHRQEKKEQLLADTIRAIRAHGAGVHMDAIAETAGTSKAVFYRHFNDRAGLWAAVVNRTVEYIYRHLPLTPSPATPLPQLLVDLAGTYLDLVDKDPGVYLFVTTTPDSAIGQGSDPVVTLTALIGERVAQLLREHGFEKRGDIVAQAIVGAIWAVTDRWVATGRQKPKEEIIDTLEELFTPYLNATKLKK</sequence>
<feature type="DNA-binding region" description="H-T-H motif" evidence="2">
    <location>
        <begin position="66"/>
        <end position="85"/>
    </location>
</feature>
<organism evidence="4 5">
    <name type="scientific">Corynebacterium pilosum</name>
    <dbReference type="NCBI Taxonomy" id="35756"/>
    <lineage>
        <taxon>Bacteria</taxon>
        <taxon>Bacillati</taxon>
        <taxon>Actinomycetota</taxon>
        <taxon>Actinomycetes</taxon>
        <taxon>Mycobacteriales</taxon>
        <taxon>Corynebacteriaceae</taxon>
        <taxon>Corynebacterium</taxon>
    </lineage>
</organism>
<gene>
    <name evidence="4" type="ORF">NCTC11862_01070</name>
</gene>
<dbReference type="InterPro" id="IPR036271">
    <property type="entry name" value="Tet_transcr_reg_TetR-rel_C_sf"/>
</dbReference>
<dbReference type="Proteomes" id="UP000254467">
    <property type="component" value="Unassembled WGS sequence"/>
</dbReference>
<dbReference type="InterPro" id="IPR001647">
    <property type="entry name" value="HTH_TetR"/>
</dbReference>
<dbReference type="InterPro" id="IPR009057">
    <property type="entry name" value="Homeodomain-like_sf"/>
</dbReference>
<dbReference type="InterPro" id="IPR050109">
    <property type="entry name" value="HTH-type_TetR-like_transc_reg"/>
</dbReference>
<evidence type="ECO:0000259" key="3">
    <source>
        <dbReference type="PROSITE" id="PS50977"/>
    </source>
</evidence>
<keyword evidence="5" id="KW-1185">Reference proteome</keyword>
<dbReference type="AlphaFoldDB" id="A0A376CLX2"/>
<reference evidence="4 5" key="1">
    <citation type="submission" date="2018-06" db="EMBL/GenBank/DDBJ databases">
        <authorList>
            <consortium name="Pathogen Informatics"/>
            <person name="Doyle S."/>
        </authorList>
    </citation>
    <scope>NUCLEOTIDE SEQUENCE [LARGE SCALE GENOMIC DNA]</scope>
    <source>
        <strain evidence="4 5">NCTC11862</strain>
    </source>
</reference>
<dbReference type="SUPFAM" id="SSF48498">
    <property type="entry name" value="Tetracyclin repressor-like, C-terminal domain"/>
    <property type="match status" value="1"/>
</dbReference>
<dbReference type="GO" id="GO:0003700">
    <property type="term" value="F:DNA-binding transcription factor activity"/>
    <property type="evidence" value="ECO:0007669"/>
    <property type="project" value="TreeGrafter"/>
</dbReference>
<dbReference type="PANTHER" id="PTHR30055:SF160">
    <property type="entry name" value="TRANSCRIPTIONAL REGULATORY PROTEIN (PROBABLY ASNC-FAMILY)-RELATED"/>
    <property type="match status" value="1"/>
</dbReference>
<evidence type="ECO:0000256" key="1">
    <source>
        <dbReference type="ARBA" id="ARBA00023125"/>
    </source>
</evidence>
<protein>
    <submittedName>
        <fullName evidence="4">Bacterial regulatory proteins, tetR family</fullName>
    </submittedName>
</protein>
<dbReference type="SUPFAM" id="SSF46689">
    <property type="entry name" value="Homeodomain-like"/>
    <property type="match status" value="1"/>
</dbReference>
<dbReference type="EMBL" id="UFXQ01000001">
    <property type="protein sequence ID" value="STC69285.1"/>
    <property type="molecule type" value="Genomic_DNA"/>
</dbReference>
<dbReference type="GO" id="GO:0000976">
    <property type="term" value="F:transcription cis-regulatory region binding"/>
    <property type="evidence" value="ECO:0007669"/>
    <property type="project" value="TreeGrafter"/>
</dbReference>
<name>A0A376CLX2_9CORY</name>
<evidence type="ECO:0000256" key="2">
    <source>
        <dbReference type="PROSITE-ProRule" id="PRU00335"/>
    </source>
</evidence>
<dbReference type="STRING" id="35756.GCA_001044155_01223"/>
<keyword evidence="1 2" id="KW-0238">DNA-binding</keyword>